<name>A0AA38S957_9PEZI</name>
<feature type="region of interest" description="Disordered" evidence="1">
    <location>
        <begin position="888"/>
        <end position="968"/>
    </location>
</feature>
<gene>
    <name evidence="2" type="ORF">NKR19_g4716</name>
</gene>
<accession>A0AA38S957</accession>
<comment type="caution">
    <text evidence="2">The sequence shown here is derived from an EMBL/GenBank/DDBJ whole genome shotgun (WGS) entry which is preliminary data.</text>
</comment>
<dbReference type="AlphaFoldDB" id="A0AA38S957"/>
<evidence type="ECO:0000313" key="2">
    <source>
        <dbReference type="EMBL" id="KAJ9151715.1"/>
    </source>
</evidence>
<proteinExistence type="predicted"/>
<evidence type="ECO:0000256" key="1">
    <source>
        <dbReference type="SAM" id="MobiDB-lite"/>
    </source>
</evidence>
<dbReference type="EMBL" id="JANBVN010000060">
    <property type="protein sequence ID" value="KAJ9151715.1"/>
    <property type="molecule type" value="Genomic_DNA"/>
</dbReference>
<organism evidence="2 3">
    <name type="scientific">Coniochaeta hoffmannii</name>
    <dbReference type="NCBI Taxonomy" id="91930"/>
    <lineage>
        <taxon>Eukaryota</taxon>
        <taxon>Fungi</taxon>
        <taxon>Dikarya</taxon>
        <taxon>Ascomycota</taxon>
        <taxon>Pezizomycotina</taxon>
        <taxon>Sordariomycetes</taxon>
        <taxon>Sordariomycetidae</taxon>
        <taxon>Coniochaetales</taxon>
        <taxon>Coniochaetaceae</taxon>
        <taxon>Coniochaeta</taxon>
    </lineage>
</organism>
<keyword evidence="3" id="KW-1185">Reference proteome</keyword>
<feature type="region of interest" description="Disordered" evidence="1">
    <location>
        <begin position="745"/>
        <end position="764"/>
    </location>
</feature>
<reference evidence="2" key="1">
    <citation type="submission" date="2022-07" db="EMBL/GenBank/DDBJ databases">
        <title>Fungi with potential for degradation of polypropylene.</title>
        <authorList>
            <person name="Gostincar C."/>
        </authorList>
    </citation>
    <scope>NUCLEOTIDE SEQUENCE</scope>
    <source>
        <strain evidence="2">EXF-13287</strain>
    </source>
</reference>
<sequence>MASNSKKATRKLMQKYNICFDGPISSADRARWPETCKGIFGDIRDLGRRDYEQYQTSISADLRSRYPWRELMKSRARHVVGLAKRCLDGRKNEAGWRMSVEPEIMKRLVGEVNCWRCRGRLWRSELESTPNDEAYADSLLKRQKKRTSCTCDPAISSNDIDDHGLNRLFDDRVDEAISYPQELKDQLPKQTERPDRIYGLLKAKRLNRLLESPDKRTGGNIEDMLKCTPFRADGKPLVFPFLILEAKSEKGASSFTDIEVQSAFAIRELLILQDELRQAAGDGMDWDGGPLVWFISYKGEQWRVHAATTEHSGEGVKYRVFQVWNGSVNSLDNALQLLLIMDYIADWARDRYREAVIQSLRKLAANDSRSLAGDTDIISRMGLTNEWTTGNLEDDISSYPEASAGSTDPLRAFDSTCGVIRDVRFIRSRHIGLYITRDNFKVFMDSVPEQESRNLASELLDALDGAWRVKQEALDCLEYTWTGKDREGQDMYHTDETFLVVVTIAAYVTPYNDWEQTRELSYLALSESLLDPILGYAKQDREGWDPPTFPSVETHLFNSPFRLFLMHQARDNFKALNTAQASAERLNVDVVLQPSSAPNARELVHSFYRKHTVGRNPPTSPIFRLSAVLDELGPAYSVGKRPETLQEPLWPFKRGERRLNYKTVVFAQGDGGLCVFVMDPSVVQNGSQFGERLLGLEHRQHIRTKAFDIALRRGRKCNTGICEVLDQDLDPGEISTIRRFVADLRGEPPDRRSRASSATTDIPRQPKGVFDLGWKWDILTAGQVKPHDFDDFPFSEGAPHRRRPNSLAWRAAPQHLLETKPEVAQKGKEIAVITDVPHISETVDLPAAGSHKSVPLVIIDDDAAQTGVEGPQFPQIHKAEAYDRLGQPTSAQVGERDVASHSTIPHGPPAPAQHGIPPQSASQDTAPFGRTGHNVTRPPKKRSLPWEEDIPEAEASSSAERRKRQRPQICRLEKFEDDILDDDALEELIKDGMFS</sequence>
<dbReference type="Proteomes" id="UP001174691">
    <property type="component" value="Unassembled WGS sequence"/>
</dbReference>
<evidence type="ECO:0000313" key="3">
    <source>
        <dbReference type="Proteomes" id="UP001174691"/>
    </source>
</evidence>
<protein>
    <submittedName>
        <fullName evidence="2">Uncharacterized protein</fullName>
    </submittedName>
</protein>